<accession>A0A1E5XQD3</accession>
<proteinExistence type="predicted"/>
<comment type="caution">
    <text evidence="2">The sequence shown here is derived from an EMBL/GenBank/DDBJ whole genome shotgun (WGS) entry which is preliminary data.</text>
</comment>
<evidence type="ECO:0000313" key="3">
    <source>
        <dbReference type="Proteomes" id="UP000095463"/>
    </source>
</evidence>
<dbReference type="OrthoDB" id="7991169at2"/>
<name>A0A1E5XQD3_9HYPH</name>
<dbReference type="SUPFAM" id="SSF141371">
    <property type="entry name" value="PilZ domain-like"/>
    <property type="match status" value="1"/>
</dbReference>
<evidence type="ECO:0000313" key="2">
    <source>
        <dbReference type="EMBL" id="OEO30808.1"/>
    </source>
</evidence>
<gene>
    <name evidence="2" type="ORF">VW23_019470</name>
</gene>
<organism evidence="2 3">
    <name type="scientific">Devosia insulae DS-56</name>
    <dbReference type="NCBI Taxonomy" id="1116389"/>
    <lineage>
        <taxon>Bacteria</taxon>
        <taxon>Pseudomonadati</taxon>
        <taxon>Pseudomonadota</taxon>
        <taxon>Alphaproteobacteria</taxon>
        <taxon>Hyphomicrobiales</taxon>
        <taxon>Devosiaceae</taxon>
        <taxon>Devosia</taxon>
    </lineage>
</organism>
<dbReference type="Proteomes" id="UP000095463">
    <property type="component" value="Unassembled WGS sequence"/>
</dbReference>
<evidence type="ECO:0000259" key="1">
    <source>
        <dbReference type="Pfam" id="PF07238"/>
    </source>
</evidence>
<feature type="domain" description="PilZ" evidence="1">
    <location>
        <begin position="117"/>
        <end position="194"/>
    </location>
</feature>
<keyword evidence="3" id="KW-1185">Reference proteome</keyword>
<dbReference type="RefSeq" id="WP_069910000.1">
    <property type="nucleotide sequence ID" value="NZ_LAJE02000185.1"/>
</dbReference>
<reference evidence="2 3" key="1">
    <citation type="journal article" date="2015" name="Genome Announc.">
        <title>Genome Assemblies of Three Soil-Associated Devosia species: D. insulae, D. limi, and D. soli.</title>
        <authorList>
            <person name="Hassan Y.I."/>
            <person name="Lepp D."/>
            <person name="Zhou T."/>
        </authorList>
    </citation>
    <scope>NUCLEOTIDE SEQUENCE [LARGE SCALE GENOMIC DNA]</scope>
    <source>
        <strain evidence="2 3">DS-56</strain>
    </source>
</reference>
<dbReference type="AlphaFoldDB" id="A0A1E5XQD3"/>
<dbReference type="GO" id="GO:0035438">
    <property type="term" value="F:cyclic-di-GMP binding"/>
    <property type="evidence" value="ECO:0007669"/>
    <property type="project" value="InterPro"/>
</dbReference>
<dbReference type="Pfam" id="PF07238">
    <property type="entry name" value="PilZ"/>
    <property type="match status" value="1"/>
</dbReference>
<sequence length="205" mass="22723">MGQKASQRSSDIRFIGALMGRYLLASRKNRSHRVQVFACRLQSISPQLMVASAPVLGAPGEELSANFEPFGTVRGRVDRLIDGGFSMAIETSAEERDLLIKRIGWYKKRVFHGVADKRAHRRVMPRDPRSTILFADGTRLPCLIIDMSRSGAALSADVQPDLGTPLAVGRVVARVVRWLDVGFAVQFLVEQEPDSLEDRLHLVDA</sequence>
<protein>
    <recommendedName>
        <fullName evidence="1">PilZ domain-containing protein</fullName>
    </recommendedName>
</protein>
<dbReference type="EMBL" id="LAJE02000185">
    <property type="protein sequence ID" value="OEO30808.1"/>
    <property type="molecule type" value="Genomic_DNA"/>
</dbReference>
<dbReference type="InterPro" id="IPR009875">
    <property type="entry name" value="PilZ_domain"/>
</dbReference>